<dbReference type="GeneID" id="4462435"/>
<reference evidence="7 8" key="1">
    <citation type="submission" date="2006-10" db="EMBL/GenBank/DDBJ databases">
        <title>Complete sequence of Methanosaeta thermophila PT.</title>
        <authorList>
            <consortium name="US DOE Joint Genome Institute"/>
            <person name="Copeland A."/>
            <person name="Lucas S."/>
            <person name="Lapidus A."/>
            <person name="Barry K."/>
            <person name="Detter J.C."/>
            <person name="Glavina del Rio T."/>
            <person name="Hammon N."/>
            <person name="Israni S."/>
            <person name="Pitluck S."/>
            <person name="Chain P."/>
            <person name="Malfatti S."/>
            <person name="Shin M."/>
            <person name="Vergez L."/>
            <person name="Schmutz J."/>
            <person name="Larimer F."/>
            <person name="Land M."/>
            <person name="Hauser L."/>
            <person name="Kyrpides N."/>
            <person name="Kim E."/>
            <person name="Smith K.S."/>
            <person name="Ingram-Smith C."/>
            <person name="Richardson P."/>
        </authorList>
    </citation>
    <scope>NUCLEOTIDE SEQUENCE [LARGE SCALE GENOMIC DNA]</scope>
    <source>
        <strain evidence="8">DSM 6194 / JCM 14653 / NBRC 101360 / PT</strain>
    </source>
</reference>
<proteinExistence type="inferred from homology"/>
<evidence type="ECO:0000256" key="1">
    <source>
        <dbReference type="ARBA" id="ARBA00001917"/>
    </source>
</evidence>
<dbReference type="HOGENOM" id="CLU_050993_4_0_2"/>
<keyword evidence="4" id="KW-0288">FMN</keyword>
<comment type="cofactor">
    <cofactor evidence="2">
        <name>[4Fe-4S] cluster</name>
        <dbReference type="ChEBI" id="CHEBI:49883"/>
    </cofactor>
</comment>
<gene>
    <name evidence="7" type="ordered locus">Mthe_0130</name>
</gene>
<organism evidence="7 8">
    <name type="scientific">Methanothrix thermoacetophila (strain DSM 6194 / JCM 14653 / NBRC 101360 / PT)</name>
    <name type="common">Methanosaeta thermophila</name>
    <dbReference type="NCBI Taxonomy" id="349307"/>
    <lineage>
        <taxon>Archaea</taxon>
        <taxon>Methanobacteriati</taxon>
        <taxon>Methanobacteriota</taxon>
        <taxon>Stenosarchaea group</taxon>
        <taxon>Methanomicrobia</taxon>
        <taxon>Methanotrichales</taxon>
        <taxon>Methanotrichaceae</taxon>
        <taxon>Methanothrix</taxon>
    </lineage>
</organism>
<dbReference type="EMBL" id="CP000477">
    <property type="protein sequence ID" value="ABK13930.1"/>
    <property type="molecule type" value="Genomic_DNA"/>
</dbReference>
<dbReference type="OrthoDB" id="9059at2157"/>
<evidence type="ECO:0000256" key="5">
    <source>
        <dbReference type="ARBA" id="ARBA00038292"/>
    </source>
</evidence>
<dbReference type="PANTHER" id="PTHR43278">
    <property type="entry name" value="NAD(P)H-DEPENDENT FMN-CONTAINING OXIDOREDUCTASE YWQN-RELATED"/>
    <property type="match status" value="1"/>
</dbReference>
<accession>A0B5F6</accession>
<dbReference type="STRING" id="349307.Mthe_0130"/>
<dbReference type="SUPFAM" id="SSF52218">
    <property type="entry name" value="Flavoproteins"/>
    <property type="match status" value="1"/>
</dbReference>
<dbReference type="Pfam" id="PF03358">
    <property type="entry name" value="FMN_red"/>
    <property type="match status" value="1"/>
</dbReference>
<comment type="similarity">
    <text evidence="5">Belongs to the SsuE family. Isf subfamily.</text>
</comment>
<dbReference type="Gene3D" id="3.40.50.360">
    <property type="match status" value="1"/>
</dbReference>
<evidence type="ECO:0000259" key="6">
    <source>
        <dbReference type="Pfam" id="PF03358"/>
    </source>
</evidence>
<evidence type="ECO:0000313" key="8">
    <source>
        <dbReference type="Proteomes" id="UP000000674"/>
    </source>
</evidence>
<dbReference type="InterPro" id="IPR051796">
    <property type="entry name" value="ISF_SsuE-like"/>
</dbReference>
<dbReference type="AlphaFoldDB" id="A0B5F6"/>
<keyword evidence="3" id="KW-0285">Flavoprotein</keyword>
<evidence type="ECO:0000256" key="4">
    <source>
        <dbReference type="ARBA" id="ARBA00022643"/>
    </source>
</evidence>
<protein>
    <submittedName>
        <fullName evidence="7">NADPH-dependent FMN reductase</fullName>
    </submittedName>
</protein>
<name>A0B5F6_METTP</name>
<dbReference type="Proteomes" id="UP000000674">
    <property type="component" value="Chromosome"/>
</dbReference>
<dbReference type="GO" id="GO:0016491">
    <property type="term" value="F:oxidoreductase activity"/>
    <property type="evidence" value="ECO:0007669"/>
    <property type="project" value="InterPro"/>
</dbReference>
<dbReference type="RefSeq" id="WP_011695329.1">
    <property type="nucleotide sequence ID" value="NC_008553.1"/>
</dbReference>
<keyword evidence="8" id="KW-1185">Reference proteome</keyword>
<dbReference type="InterPro" id="IPR005025">
    <property type="entry name" value="FMN_Rdtase-like_dom"/>
</dbReference>
<evidence type="ECO:0000256" key="3">
    <source>
        <dbReference type="ARBA" id="ARBA00022630"/>
    </source>
</evidence>
<dbReference type="KEGG" id="mtp:Mthe_0130"/>
<evidence type="ECO:0000313" key="7">
    <source>
        <dbReference type="EMBL" id="ABK13930.1"/>
    </source>
</evidence>
<evidence type="ECO:0000256" key="2">
    <source>
        <dbReference type="ARBA" id="ARBA00001966"/>
    </source>
</evidence>
<dbReference type="PANTHER" id="PTHR43278:SF2">
    <property type="entry name" value="IRON-SULFUR FLAVOPROTEIN"/>
    <property type="match status" value="1"/>
</dbReference>
<dbReference type="InterPro" id="IPR029039">
    <property type="entry name" value="Flavoprotein-like_sf"/>
</dbReference>
<sequence>MKVLAINGSPKMDDGNTARILNPFLDGMREAGADVELFHTRKLKIGPCNGDMSCWFRNSGKCGQNDDMQMLYPKFEDADVIVWATPVYFSGVTGPLKNLMDRQLPLHVPGTTPKKKQKVVLVSSCGAWEIEAFDPIIVQMRAIYSRDDAEFIAALLRPGAEAMRYMPEGAMDDVINAAREAGRELVKTGRIPESLLKTVSRPLMSEDEYMKAGEKFLEEARKNA</sequence>
<feature type="domain" description="NADPH-dependent FMN reductase-like" evidence="6">
    <location>
        <begin position="1"/>
        <end position="128"/>
    </location>
</feature>
<comment type="cofactor">
    <cofactor evidence="1">
        <name>FMN</name>
        <dbReference type="ChEBI" id="CHEBI:58210"/>
    </cofactor>
</comment>